<protein>
    <recommendedName>
        <fullName evidence="3">DDE-1 domain-containing protein</fullName>
    </recommendedName>
</protein>
<gene>
    <name evidence="4" type="ORF">NQ314_011349</name>
</gene>
<feature type="domain" description="DDE-1" evidence="3">
    <location>
        <begin position="215"/>
        <end position="342"/>
    </location>
</feature>
<evidence type="ECO:0000256" key="2">
    <source>
        <dbReference type="SAM" id="MobiDB-lite"/>
    </source>
</evidence>
<dbReference type="SUPFAM" id="SSF46689">
    <property type="entry name" value="Homeodomain-like"/>
    <property type="match status" value="1"/>
</dbReference>
<organism evidence="4 5">
    <name type="scientific">Rhamnusium bicolor</name>
    <dbReference type="NCBI Taxonomy" id="1586634"/>
    <lineage>
        <taxon>Eukaryota</taxon>
        <taxon>Metazoa</taxon>
        <taxon>Ecdysozoa</taxon>
        <taxon>Arthropoda</taxon>
        <taxon>Hexapoda</taxon>
        <taxon>Insecta</taxon>
        <taxon>Pterygota</taxon>
        <taxon>Neoptera</taxon>
        <taxon>Endopterygota</taxon>
        <taxon>Coleoptera</taxon>
        <taxon>Polyphaga</taxon>
        <taxon>Cucujiformia</taxon>
        <taxon>Chrysomeloidea</taxon>
        <taxon>Cerambycidae</taxon>
        <taxon>Lepturinae</taxon>
        <taxon>Rhagiini</taxon>
        <taxon>Rhamnusium</taxon>
    </lineage>
</organism>
<dbReference type="EMBL" id="JANEYF010003158">
    <property type="protein sequence ID" value="KAJ8938752.1"/>
    <property type="molecule type" value="Genomic_DNA"/>
</dbReference>
<dbReference type="InterPro" id="IPR004875">
    <property type="entry name" value="DDE_SF_endonuclease_dom"/>
</dbReference>
<feature type="compositionally biased region" description="Polar residues" evidence="2">
    <location>
        <begin position="382"/>
        <end position="412"/>
    </location>
</feature>
<sequence length="553" mass="62914">MFVEVRGVSVNFLDFTMPITHVRKRPMPTYSPQDLINAVNDVLNKNKTCREAEELYGVPIAVIFHRINGRKVPIEKLGAGRPPVLDTDTENQIVLCLIARARMGYPCDKEELKDLVSEYVKANNVKNPFKDSRPGEDWYQCFMKRHPILSLKKAEHLQTCRSTARDPDRDYHFYEKLGNLYKKCGLQTEEMAMLRGIGEKGKPLSRVSGGSGWESISVLVCASTEGHFLPSLIIFNGAAVQARWTSEHAYPVTRYAASSNGWMEEQFFFSWFKNEFIVHINKIRNNQNLPNESAVLIFDGHSSHVSIRIIKEAIDNNRELIRLPSHLTDRIQPLNKYVFGPMGNISSRLSKGEFSKLLGLVLKESITLQNSNTKQRKKLKMSSATETTSNNPVGVPGSSTPQEEYISPSTPQKGVICENDESPVVSDRIRLIVKKKKSEKNKSKGNLEIDKSTRKETILETNLTKDSSDEENIENLRTQMEIENTPEIEYKKPQKKSVIPGVYVLVDLVGGKRNTTHFTYVCVVNSVERNEYAVTGFKIIDSKKNYFYLQRKR</sequence>
<evidence type="ECO:0000313" key="5">
    <source>
        <dbReference type="Proteomes" id="UP001162156"/>
    </source>
</evidence>
<name>A0AAV8XJA8_9CUCU</name>
<evidence type="ECO:0000259" key="3">
    <source>
        <dbReference type="Pfam" id="PF03184"/>
    </source>
</evidence>
<reference evidence="4" key="1">
    <citation type="journal article" date="2023" name="Insect Mol. Biol.">
        <title>Genome sequencing provides insights into the evolution of gene families encoding plant cell wall-degrading enzymes in longhorned beetles.</title>
        <authorList>
            <person name="Shin N.R."/>
            <person name="Okamura Y."/>
            <person name="Kirsch R."/>
            <person name="Pauchet Y."/>
        </authorList>
    </citation>
    <scope>NUCLEOTIDE SEQUENCE</scope>
    <source>
        <strain evidence="4">RBIC_L_NR</strain>
    </source>
</reference>
<evidence type="ECO:0000256" key="1">
    <source>
        <dbReference type="ARBA" id="ARBA00004123"/>
    </source>
</evidence>
<feature type="region of interest" description="Disordered" evidence="2">
    <location>
        <begin position="372"/>
        <end position="417"/>
    </location>
</feature>
<dbReference type="Pfam" id="PF03184">
    <property type="entry name" value="DDE_1"/>
    <property type="match status" value="1"/>
</dbReference>
<dbReference type="AlphaFoldDB" id="A0AAV8XJA8"/>
<dbReference type="GO" id="GO:0005634">
    <property type="term" value="C:nucleus"/>
    <property type="evidence" value="ECO:0007669"/>
    <property type="project" value="UniProtKB-SubCell"/>
</dbReference>
<comment type="subcellular location">
    <subcellularLocation>
        <location evidence="1">Nucleus</location>
    </subcellularLocation>
</comment>
<dbReference type="InterPro" id="IPR009057">
    <property type="entry name" value="Homeodomain-like_sf"/>
</dbReference>
<evidence type="ECO:0000313" key="4">
    <source>
        <dbReference type="EMBL" id="KAJ8938752.1"/>
    </source>
</evidence>
<keyword evidence="5" id="KW-1185">Reference proteome</keyword>
<proteinExistence type="predicted"/>
<dbReference type="GO" id="GO:0003676">
    <property type="term" value="F:nucleic acid binding"/>
    <property type="evidence" value="ECO:0007669"/>
    <property type="project" value="InterPro"/>
</dbReference>
<comment type="caution">
    <text evidence="4">The sequence shown here is derived from an EMBL/GenBank/DDBJ whole genome shotgun (WGS) entry which is preliminary data.</text>
</comment>
<dbReference type="Proteomes" id="UP001162156">
    <property type="component" value="Unassembled WGS sequence"/>
</dbReference>
<accession>A0AAV8XJA8</accession>